<keyword evidence="4" id="KW-0862">Zinc</keyword>
<dbReference type="EMBL" id="MVGT01000437">
    <property type="protein sequence ID" value="OVA17799.1"/>
    <property type="molecule type" value="Genomic_DNA"/>
</dbReference>
<protein>
    <submittedName>
        <fullName evidence="11">Zinc finger protein</fullName>
    </submittedName>
</protein>
<feature type="region of interest" description="Disordered" evidence="9">
    <location>
        <begin position="101"/>
        <end position="170"/>
    </location>
</feature>
<keyword evidence="6" id="KW-0804">Transcription</keyword>
<keyword evidence="7" id="KW-0539">Nucleus</keyword>
<evidence type="ECO:0000313" key="11">
    <source>
        <dbReference type="EMBL" id="OVA17799.1"/>
    </source>
</evidence>
<gene>
    <name evidence="11" type="ORF">BVC80_1835g186</name>
</gene>
<name>A0A200R516_MACCD</name>
<dbReference type="PROSITE" id="PS50157">
    <property type="entry name" value="ZINC_FINGER_C2H2_2"/>
    <property type="match status" value="1"/>
</dbReference>
<reference evidence="11 12" key="1">
    <citation type="journal article" date="2017" name="Mol. Plant">
        <title>The Genome of Medicinal Plant Macleaya cordata Provides New Insights into Benzylisoquinoline Alkaloids Metabolism.</title>
        <authorList>
            <person name="Liu X."/>
            <person name="Liu Y."/>
            <person name="Huang P."/>
            <person name="Ma Y."/>
            <person name="Qing Z."/>
            <person name="Tang Q."/>
            <person name="Cao H."/>
            <person name="Cheng P."/>
            <person name="Zheng Y."/>
            <person name="Yuan Z."/>
            <person name="Zhou Y."/>
            <person name="Liu J."/>
            <person name="Tang Z."/>
            <person name="Zhuo Y."/>
            <person name="Zhang Y."/>
            <person name="Yu L."/>
            <person name="Huang J."/>
            <person name="Yang P."/>
            <person name="Peng Q."/>
            <person name="Zhang J."/>
            <person name="Jiang W."/>
            <person name="Zhang Z."/>
            <person name="Lin K."/>
            <person name="Ro D.K."/>
            <person name="Chen X."/>
            <person name="Xiong X."/>
            <person name="Shang Y."/>
            <person name="Huang S."/>
            <person name="Zeng J."/>
        </authorList>
    </citation>
    <scope>NUCLEOTIDE SEQUENCE [LARGE SCALE GENOMIC DNA]</scope>
    <source>
        <strain evidence="12">cv. BLH2017</strain>
        <tissue evidence="11">Root</tissue>
    </source>
</reference>
<dbReference type="OMA" id="HVRSYEC"/>
<dbReference type="PANTHER" id="PTHR45801">
    <property type="entry name" value="OS07G0101800 PROTEIN"/>
    <property type="match status" value="1"/>
</dbReference>
<keyword evidence="2" id="KW-0479">Metal-binding</keyword>
<proteinExistence type="predicted"/>
<organism evidence="11 12">
    <name type="scientific">Macleaya cordata</name>
    <name type="common">Five-seeded plume-poppy</name>
    <name type="synonym">Bocconia cordata</name>
    <dbReference type="NCBI Taxonomy" id="56857"/>
    <lineage>
        <taxon>Eukaryota</taxon>
        <taxon>Viridiplantae</taxon>
        <taxon>Streptophyta</taxon>
        <taxon>Embryophyta</taxon>
        <taxon>Tracheophyta</taxon>
        <taxon>Spermatophyta</taxon>
        <taxon>Magnoliopsida</taxon>
        <taxon>Ranunculales</taxon>
        <taxon>Papaveraceae</taxon>
        <taxon>Papaveroideae</taxon>
        <taxon>Macleaya</taxon>
    </lineage>
</organism>
<dbReference type="InterPro" id="IPR036236">
    <property type="entry name" value="Znf_C2H2_sf"/>
</dbReference>
<feature type="region of interest" description="Disordered" evidence="9">
    <location>
        <begin position="1"/>
        <end position="20"/>
    </location>
</feature>
<dbReference type="GO" id="GO:0005634">
    <property type="term" value="C:nucleus"/>
    <property type="evidence" value="ECO:0007669"/>
    <property type="project" value="UniProtKB-SubCell"/>
</dbReference>
<dbReference type="InParanoid" id="A0A200R516"/>
<dbReference type="Proteomes" id="UP000195402">
    <property type="component" value="Unassembled WGS sequence"/>
</dbReference>
<dbReference type="InterPro" id="IPR052426">
    <property type="entry name" value="Plant_dev_regulator"/>
</dbReference>
<dbReference type="PANTHER" id="PTHR45801:SF111">
    <property type="entry name" value="C2H2 AND C2HC ZINC FINGERS SUPERFAMILY PROTEIN"/>
    <property type="match status" value="1"/>
</dbReference>
<comment type="subcellular location">
    <subcellularLocation>
        <location evidence="1">Nucleus</location>
    </subcellularLocation>
</comment>
<evidence type="ECO:0000256" key="8">
    <source>
        <dbReference type="PROSITE-ProRule" id="PRU00042"/>
    </source>
</evidence>
<keyword evidence="5" id="KW-0805">Transcription regulation</keyword>
<dbReference type="AlphaFoldDB" id="A0A200R516"/>
<dbReference type="SUPFAM" id="SSF57667">
    <property type="entry name" value="beta-beta-alpha zinc fingers"/>
    <property type="match status" value="1"/>
</dbReference>
<sequence length="170" mass="19155">MEITGFQSVENSDQMAWTSVEQRPSHVIIRSYECTFCKRGFSNAQALGGHMNIHRKDRVKMKQQPSSSDITKTTNSSDPPVYADQNKFDLEYSNEETHVVPPLGQLPLFGENPSCRDDPKPNDRGGRCEDSKPMQSSHALAREELDLELRLGPQPDQHTMPSTTGTIDFF</sequence>
<dbReference type="STRING" id="56857.A0A200R516"/>
<keyword evidence="3 8" id="KW-0863">Zinc-finger</keyword>
<dbReference type="Pfam" id="PF13912">
    <property type="entry name" value="zf-C2H2_6"/>
    <property type="match status" value="1"/>
</dbReference>
<feature type="compositionally biased region" description="Polar residues" evidence="9">
    <location>
        <begin position="156"/>
        <end position="170"/>
    </location>
</feature>
<dbReference type="GO" id="GO:0008270">
    <property type="term" value="F:zinc ion binding"/>
    <property type="evidence" value="ECO:0007669"/>
    <property type="project" value="UniProtKB-KW"/>
</dbReference>
<evidence type="ECO:0000256" key="4">
    <source>
        <dbReference type="ARBA" id="ARBA00022833"/>
    </source>
</evidence>
<dbReference type="InterPro" id="IPR013087">
    <property type="entry name" value="Znf_C2H2_type"/>
</dbReference>
<feature type="compositionally biased region" description="Polar residues" evidence="9">
    <location>
        <begin position="63"/>
        <end position="78"/>
    </location>
</feature>
<dbReference type="SMART" id="SM00355">
    <property type="entry name" value="ZnF_C2H2"/>
    <property type="match status" value="1"/>
</dbReference>
<feature type="region of interest" description="Disordered" evidence="9">
    <location>
        <begin position="57"/>
        <end position="84"/>
    </location>
</feature>
<evidence type="ECO:0000256" key="1">
    <source>
        <dbReference type="ARBA" id="ARBA00004123"/>
    </source>
</evidence>
<accession>A0A200R516</accession>
<feature type="compositionally biased region" description="Basic and acidic residues" evidence="9">
    <location>
        <begin position="114"/>
        <end position="132"/>
    </location>
</feature>
<evidence type="ECO:0000256" key="7">
    <source>
        <dbReference type="ARBA" id="ARBA00023242"/>
    </source>
</evidence>
<evidence type="ECO:0000313" key="12">
    <source>
        <dbReference type="Proteomes" id="UP000195402"/>
    </source>
</evidence>
<evidence type="ECO:0000256" key="2">
    <source>
        <dbReference type="ARBA" id="ARBA00022723"/>
    </source>
</evidence>
<evidence type="ECO:0000259" key="10">
    <source>
        <dbReference type="PROSITE" id="PS50157"/>
    </source>
</evidence>
<feature type="domain" description="C2H2-type" evidence="10">
    <location>
        <begin position="32"/>
        <end position="59"/>
    </location>
</feature>
<evidence type="ECO:0000256" key="5">
    <source>
        <dbReference type="ARBA" id="ARBA00023015"/>
    </source>
</evidence>
<evidence type="ECO:0000256" key="6">
    <source>
        <dbReference type="ARBA" id="ARBA00023163"/>
    </source>
</evidence>
<comment type="caution">
    <text evidence="11">The sequence shown here is derived from an EMBL/GenBank/DDBJ whole genome shotgun (WGS) entry which is preliminary data.</text>
</comment>
<feature type="compositionally biased region" description="Basic and acidic residues" evidence="9">
    <location>
        <begin position="140"/>
        <end position="149"/>
    </location>
</feature>
<dbReference type="OrthoDB" id="780709at2759"/>
<keyword evidence="12" id="KW-1185">Reference proteome</keyword>
<dbReference type="Gene3D" id="3.30.160.60">
    <property type="entry name" value="Classic Zinc Finger"/>
    <property type="match status" value="1"/>
</dbReference>
<evidence type="ECO:0000256" key="9">
    <source>
        <dbReference type="SAM" id="MobiDB-lite"/>
    </source>
</evidence>
<evidence type="ECO:0000256" key="3">
    <source>
        <dbReference type="ARBA" id="ARBA00022771"/>
    </source>
</evidence>
<dbReference type="PROSITE" id="PS00028">
    <property type="entry name" value="ZINC_FINGER_C2H2_1"/>
    <property type="match status" value="1"/>
</dbReference>